<dbReference type="EMBL" id="JBHLXH010000002">
    <property type="protein sequence ID" value="MFC0223988.1"/>
    <property type="molecule type" value="Genomic_DNA"/>
</dbReference>
<dbReference type="Pfam" id="PF18934">
    <property type="entry name" value="DUF5682"/>
    <property type="match status" value="1"/>
</dbReference>
<reference evidence="1 2" key="1">
    <citation type="submission" date="2024-09" db="EMBL/GenBank/DDBJ databases">
        <authorList>
            <person name="Sun Q."/>
            <person name="Mori K."/>
        </authorList>
    </citation>
    <scope>NUCLEOTIDE SEQUENCE [LARGE SCALE GENOMIC DNA]</scope>
    <source>
        <strain evidence="1 2">CCM 8654</strain>
    </source>
</reference>
<gene>
    <name evidence="1" type="ORF">ACFFJG_15990</name>
</gene>
<evidence type="ECO:0000313" key="1">
    <source>
        <dbReference type="EMBL" id="MFC0223988.1"/>
    </source>
</evidence>
<dbReference type="InterPro" id="IPR043737">
    <property type="entry name" value="DUF5682"/>
</dbReference>
<dbReference type="Proteomes" id="UP001589698">
    <property type="component" value="Unassembled WGS sequence"/>
</dbReference>
<sequence>APGDGPVLLVQGGFHAVALPDQLAGPTARPTVTVPARVETGAALVRYDFRRLDQLSGYASGMTSPGWHQRVWERTEGALSAVDARQESALAVLLDVADELRRVHRRTVPTPALAAAYEQALRLAALRERPAPLRSDVVDAVTSCFVQGDADTEGVLVQRVTLERLSGDAVGVLPPGASSPPLVRDTMERLRARRFDLEAVEPRTSALDVWRNPDHRRTSRVLHGLALLGVPFARHVAGPDFVAGTGLGRIQERWECLWTPLSEGALVEASRFGATLPEAVAVRFAQEVARATDEGTPSSRQAGSLLGQALVLGLHDRVATLLPVVRDALAGDPSFADVTAALGHLALLREGREPLEAHRVDGLDALVRTGYDRAIFLGREWQGEEVPPEEAVDALSRLRELLASPGAGDLDPEPFWALLDRLRTAHDLPLVRGTAAGLSHAAGRLDAESLRRDVVGHLAGSLPPETSVGFVRGLIGAAREVTWQEQDLLPGLDRLVGDWSEEVFLEHLPELRLAFSALTPAETDRVAAVVARLHGVADLGPLRSWDLAEDEVAAHLAASRRVADLLRGEGLGEWVS</sequence>
<name>A0ABV6E518_9ACTN</name>
<comment type="caution">
    <text evidence="1">The sequence shown here is derived from an EMBL/GenBank/DDBJ whole genome shotgun (WGS) entry which is preliminary data.</text>
</comment>
<protein>
    <submittedName>
        <fullName evidence="1">DUF5682 family protein</fullName>
    </submittedName>
</protein>
<organism evidence="1 2">
    <name type="scientific">Nocardioides zeicaulis</name>
    <dbReference type="NCBI Taxonomy" id="1776857"/>
    <lineage>
        <taxon>Bacteria</taxon>
        <taxon>Bacillati</taxon>
        <taxon>Actinomycetota</taxon>
        <taxon>Actinomycetes</taxon>
        <taxon>Propionibacteriales</taxon>
        <taxon>Nocardioidaceae</taxon>
        <taxon>Nocardioides</taxon>
    </lineage>
</organism>
<dbReference type="RefSeq" id="WP_378519780.1">
    <property type="nucleotide sequence ID" value="NZ_JBHLXH010000002.1"/>
</dbReference>
<proteinExistence type="predicted"/>
<accession>A0ABV6E518</accession>
<evidence type="ECO:0000313" key="2">
    <source>
        <dbReference type="Proteomes" id="UP001589698"/>
    </source>
</evidence>
<keyword evidence="2" id="KW-1185">Reference proteome</keyword>
<feature type="non-terminal residue" evidence="1">
    <location>
        <position position="1"/>
    </location>
</feature>